<dbReference type="PANTHER" id="PTHR47707:SF1">
    <property type="entry name" value="NUDIX HYDROLASE FAMILY PROTEIN"/>
    <property type="match status" value="1"/>
</dbReference>
<dbReference type="OrthoDB" id="9804442at2"/>
<dbReference type="InterPro" id="IPR020476">
    <property type="entry name" value="Nudix_hydrolase"/>
</dbReference>
<dbReference type="PRINTS" id="PR00502">
    <property type="entry name" value="NUDIXFAMILY"/>
</dbReference>
<dbReference type="GO" id="GO:0006281">
    <property type="term" value="P:DNA repair"/>
    <property type="evidence" value="ECO:0007669"/>
    <property type="project" value="UniProtKB-KW"/>
</dbReference>
<dbReference type="EMBL" id="VDFR01000028">
    <property type="protein sequence ID" value="TNC49085.1"/>
    <property type="molecule type" value="Genomic_DNA"/>
</dbReference>
<dbReference type="AlphaFoldDB" id="A0A5C4MTQ6"/>
<evidence type="ECO:0000256" key="11">
    <source>
        <dbReference type="ARBA" id="ARBA00038905"/>
    </source>
</evidence>
<evidence type="ECO:0000256" key="1">
    <source>
        <dbReference type="ARBA" id="ARBA00001946"/>
    </source>
</evidence>
<dbReference type="GO" id="GO:0044715">
    <property type="term" value="F:8-oxo-dGDP phosphatase activity"/>
    <property type="evidence" value="ECO:0007669"/>
    <property type="project" value="TreeGrafter"/>
</dbReference>
<dbReference type="CDD" id="cd03425">
    <property type="entry name" value="NUDIX_MutT_NudA_like"/>
    <property type="match status" value="1"/>
</dbReference>
<dbReference type="GO" id="GO:0008413">
    <property type="term" value="F:8-oxo-7,8-dihydroguanosine triphosphate pyrophosphatase activity"/>
    <property type="evidence" value="ECO:0007669"/>
    <property type="project" value="TreeGrafter"/>
</dbReference>
<dbReference type="InterPro" id="IPR000086">
    <property type="entry name" value="NUDIX_hydrolase_dom"/>
</dbReference>
<feature type="region of interest" description="Disordered" evidence="12">
    <location>
        <begin position="194"/>
        <end position="215"/>
    </location>
</feature>
<evidence type="ECO:0000256" key="7">
    <source>
        <dbReference type="ARBA" id="ARBA00022801"/>
    </source>
</evidence>
<protein>
    <recommendedName>
        <fullName evidence="11">8-oxo-dGTP diphosphatase</fullName>
        <ecNumber evidence="11">3.6.1.55</ecNumber>
    </recommendedName>
</protein>
<evidence type="ECO:0000256" key="12">
    <source>
        <dbReference type="SAM" id="MobiDB-lite"/>
    </source>
</evidence>
<evidence type="ECO:0000256" key="5">
    <source>
        <dbReference type="ARBA" id="ARBA00022723"/>
    </source>
</evidence>
<dbReference type="InterPro" id="IPR047127">
    <property type="entry name" value="MutT-like"/>
</dbReference>
<keyword evidence="5" id="KW-0479">Metal-binding</keyword>
<accession>A0A5C4MTQ6</accession>
<comment type="caution">
    <text evidence="14">The sequence shown here is derived from an EMBL/GenBank/DDBJ whole genome shotgun (WGS) entry which is preliminary data.</text>
</comment>
<evidence type="ECO:0000256" key="3">
    <source>
        <dbReference type="ARBA" id="ARBA00022457"/>
    </source>
</evidence>
<evidence type="ECO:0000313" key="16">
    <source>
        <dbReference type="Proteomes" id="UP000306740"/>
    </source>
</evidence>
<comment type="cofactor">
    <cofactor evidence="1">
        <name>Mg(2+)</name>
        <dbReference type="ChEBI" id="CHEBI:18420"/>
    </cofactor>
</comment>
<feature type="domain" description="Nudix hydrolase" evidence="13">
    <location>
        <begin position="1"/>
        <end position="115"/>
    </location>
</feature>
<keyword evidence="9" id="KW-0234">DNA repair</keyword>
<reference evidence="14 16" key="1">
    <citation type="submission" date="2019-05" db="EMBL/GenBank/DDBJ databases">
        <title>Mumia sp. nov., isolated from the intestinal contents of plateau pika (Ochotona curzoniae) in the Qinghai-Tibet plateau of China.</title>
        <authorList>
            <person name="Tian Z."/>
        </authorList>
    </citation>
    <scope>NUCLEOTIDE SEQUENCE [LARGE SCALE GENOMIC DNA]</scope>
    <source>
        <strain evidence="16">527</strain>
        <strain evidence="14">Z527</strain>
    </source>
</reference>
<dbReference type="GO" id="GO:0035539">
    <property type="term" value="F:8-oxo-7,8-dihydrodeoxyguanosine triphosphate pyrophosphatase activity"/>
    <property type="evidence" value="ECO:0007669"/>
    <property type="project" value="UniProtKB-EC"/>
</dbReference>
<dbReference type="EMBL" id="VDFR01000039">
    <property type="protein sequence ID" value="TNC48055.1"/>
    <property type="molecule type" value="Genomic_DNA"/>
</dbReference>
<comment type="catalytic activity">
    <reaction evidence="10">
        <text>8-oxo-dGTP + H2O = 8-oxo-dGMP + diphosphate + H(+)</text>
        <dbReference type="Rhea" id="RHEA:31575"/>
        <dbReference type="ChEBI" id="CHEBI:15377"/>
        <dbReference type="ChEBI" id="CHEBI:15378"/>
        <dbReference type="ChEBI" id="CHEBI:33019"/>
        <dbReference type="ChEBI" id="CHEBI:63224"/>
        <dbReference type="ChEBI" id="CHEBI:77896"/>
        <dbReference type="EC" id="3.6.1.55"/>
    </reaction>
</comment>
<evidence type="ECO:0000256" key="8">
    <source>
        <dbReference type="ARBA" id="ARBA00022842"/>
    </source>
</evidence>
<feature type="compositionally biased region" description="Pro residues" evidence="12">
    <location>
        <begin position="198"/>
        <end position="207"/>
    </location>
</feature>
<dbReference type="GO" id="GO:0046872">
    <property type="term" value="F:metal ion binding"/>
    <property type="evidence" value="ECO:0007669"/>
    <property type="project" value="UniProtKB-KW"/>
</dbReference>
<keyword evidence="7 14" id="KW-0378">Hydrolase</keyword>
<dbReference type="PANTHER" id="PTHR47707">
    <property type="entry name" value="8-OXO-DGTP DIPHOSPHATASE"/>
    <property type="match status" value="1"/>
</dbReference>
<name>A0A5C4MTQ6_9ACTN</name>
<evidence type="ECO:0000256" key="2">
    <source>
        <dbReference type="ARBA" id="ARBA00005582"/>
    </source>
</evidence>
<evidence type="ECO:0000313" key="14">
    <source>
        <dbReference type="EMBL" id="TNC48055.1"/>
    </source>
</evidence>
<dbReference type="SUPFAM" id="SSF55811">
    <property type="entry name" value="Nudix"/>
    <property type="match status" value="1"/>
</dbReference>
<organism evidence="14 16">
    <name type="scientific">Mumia zhuanghuii</name>
    <dbReference type="NCBI Taxonomy" id="2585211"/>
    <lineage>
        <taxon>Bacteria</taxon>
        <taxon>Bacillati</taxon>
        <taxon>Actinomycetota</taxon>
        <taxon>Actinomycetes</taxon>
        <taxon>Propionibacteriales</taxon>
        <taxon>Nocardioidaceae</taxon>
        <taxon>Mumia</taxon>
    </lineage>
</organism>
<keyword evidence="8" id="KW-0460">Magnesium</keyword>
<dbReference type="GO" id="GO:0006260">
    <property type="term" value="P:DNA replication"/>
    <property type="evidence" value="ECO:0007669"/>
    <property type="project" value="UniProtKB-KW"/>
</dbReference>
<dbReference type="Proteomes" id="UP000306740">
    <property type="component" value="Unassembled WGS sequence"/>
</dbReference>
<evidence type="ECO:0000259" key="13">
    <source>
        <dbReference type="PROSITE" id="PS51462"/>
    </source>
</evidence>
<dbReference type="GO" id="GO:0044716">
    <property type="term" value="F:8-oxo-GDP phosphatase activity"/>
    <property type="evidence" value="ECO:0007669"/>
    <property type="project" value="TreeGrafter"/>
</dbReference>
<evidence type="ECO:0000313" key="15">
    <source>
        <dbReference type="EMBL" id="TNC49085.1"/>
    </source>
</evidence>
<dbReference type="Gene3D" id="3.90.79.10">
    <property type="entry name" value="Nucleoside Triphosphate Pyrophosphohydrolase"/>
    <property type="match status" value="1"/>
</dbReference>
<evidence type="ECO:0000256" key="6">
    <source>
        <dbReference type="ARBA" id="ARBA00022763"/>
    </source>
</evidence>
<sequence>MRDDRVLAARRTAPPALAGGWEFPGGKVERGESEVDAVRREIAEELACDVAVGDRLDGEVALGVGMVLRVHTAEIVTGEPVPSEHDRLRWLGPDELDDVAWLDADRPFLAEVAALLRRAHGEAAEAHFDEGDDADAVVAALRADGYEVAVRREGFAGEDDSEDRAWLVRVESAAGAERLTALVADVELAWMVDHDAPTPVPPPPLPTGPKRLKRH</sequence>
<keyword evidence="4" id="KW-0235">DNA replication</keyword>
<keyword evidence="3" id="KW-0515">Mutator protein</keyword>
<comment type="similarity">
    <text evidence="2">Belongs to the Nudix hydrolase family.</text>
</comment>
<dbReference type="PROSITE" id="PS51462">
    <property type="entry name" value="NUDIX"/>
    <property type="match status" value="1"/>
</dbReference>
<evidence type="ECO:0000256" key="10">
    <source>
        <dbReference type="ARBA" id="ARBA00035861"/>
    </source>
</evidence>
<proteinExistence type="inferred from homology"/>
<keyword evidence="6" id="KW-0227">DNA damage</keyword>
<dbReference type="InterPro" id="IPR015797">
    <property type="entry name" value="NUDIX_hydrolase-like_dom_sf"/>
</dbReference>
<evidence type="ECO:0000256" key="9">
    <source>
        <dbReference type="ARBA" id="ARBA00023204"/>
    </source>
</evidence>
<gene>
    <name evidence="15" type="ORF">FHE65_06090</name>
    <name evidence="14" type="ORF">FHE65_07965</name>
</gene>
<dbReference type="EC" id="3.6.1.55" evidence="11"/>
<evidence type="ECO:0000256" key="4">
    <source>
        <dbReference type="ARBA" id="ARBA00022705"/>
    </source>
</evidence>
<dbReference type="Pfam" id="PF00293">
    <property type="entry name" value="NUDIX"/>
    <property type="match status" value="1"/>
</dbReference>